<keyword evidence="5" id="KW-1185">Reference proteome</keyword>
<dbReference type="eggNOG" id="KOG1535">
    <property type="taxonomic scope" value="Eukaryota"/>
</dbReference>
<dbReference type="OrthoDB" id="74910at2759"/>
<evidence type="ECO:0000256" key="1">
    <source>
        <dbReference type="ARBA" id="ARBA00010211"/>
    </source>
</evidence>
<proteinExistence type="inferred from homology"/>
<dbReference type="FunFam" id="3.90.850.10:FF:000003">
    <property type="entry name" value="Fumarylacetoacetate hydrolase domain-containing 1"/>
    <property type="match status" value="1"/>
</dbReference>
<comment type="similarity">
    <text evidence="1">Belongs to the FAH family.</text>
</comment>
<evidence type="ECO:0000259" key="3">
    <source>
        <dbReference type="Pfam" id="PF01557"/>
    </source>
</evidence>
<dbReference type="InterPro" id="IPR011234">
    <property type="entry name" value="Fumarylacetoacetase-like_C"/>
</dbReference>
<evidence type="ECO:0000313" key="5">
    <source>
        <dbReference type="Proteomes" id="UP000018144"/>
    </source>
</evidence>
<dbReference type="EMBL" id="HF935211">
    <property type="protein sequence ID" value="CCX04623.1"/>
    <property type="molecule type" value="Genomic_DNA"/>
</dbReference>
<accession>U4KU04</accession>
<dbReference type="PANTHER" id="PTHR11820">
    <property type="entry name" value="ACYLPYRUVASE"/>
    <property type="match status" value="1"/>
</dbReference>
<sequence>MASNLLRLSRPRTIACIGRNYADHIAELGNTRPTEPFYFLKPATTILQPKAGPILAPKNSNLHYEVELAAVIGSTVEELPNSKEALKAVKGWAVGIDMTARNFQEAAKKKGLPWSLCKGFKTFLPVSHFIPASKIPNPHDVELYLKVNGELKQCDKTSLMLFDIPRLLQHVTSVMPLEEDDLLLTGTPKGVGPVVDGDLIEAGIRVNGIELEEGRIEVRVQERETGYNSGAKL</sequence>
<evidence type="ECO:0000313" key="4">
    <source>
        <dbReference type="EMBL" id="CCX04623.1"/>
    </source>
</evidence>
<name>U4KU04_PYROM</name>
<reference evidence="4 5" key="1">
    <citation type="journal article" date="2013" name="PLoS Genet.">
        <title>The genome and development-dependent transcriptomes of Pyronema confluens: a window into fungal evolution.</title>
        <authorList>
            <person name="Traeger S."/>
            <person name="Altegoer F."/>
            <person name="Freitag M."/>
            <person name="Gabaldon T."/>
            <person name="Kempken F."/>
            <person name="Kumar A."/>
            <person name="Marcet-Houben M."/>
            <person name="Poggeler S."/>
            <person name="Stajich J.E."/>
            <person name="Nowrousian M."/>
        </authorList>
    </citation>
    <scope>NUCLEOTIDE SEQUENCE [LARGE SCALE GENOMIC DNA]</scope>
    <source>
        <strain evidence="5">CBS 100304</strain>
        <tissue evidence="4">Vegetative mycelium</tissue>
    </source>
</reference>
<dbReference type="OMA" id="NCRKVIC"/>
<evidence type="ECO:0000256" key="2">
    <source>
        <dbReference type="ARBA" id="ARBA00022723"/>
    </source>
</evidence>
<dbReference type="Pfam" id="PF01557">
    <property type="entry name" value="FAA_hydrolase"/>
    <property type="match status" value="1"/>
</dbReference>
<dbReference type="STRING" id="1076935.U4KU04"/>
<protein>
    <submittedName>
        <fullName evidence="4">Similar to Acylpyruvase FAHD1, mitochondrial acc. no. Q8R0F8</fullName>
    </submittedName>
</protein>
<feature type="domain" description="Fumarylacetoacetase-like C-terminal" evidence="3">
    <location>
        <begin position="13"/>
        <end position="207"/>
    </location>
</feature>
<gene>
    <name evidence="4" type="ORF">PCON_03054</name>
</gene>
<dbReference type="GO" id="GO:0018773">
    <property type="term" value="F:acetylpyruvate hydrolase activity"/>
    <property type="evidence" value="ECO:0007669"/>
    <property type="project" value="TreeGrafter"/>
</dbReference>
<dbReference type="AlphaFoldDB" id="U4KU04"/>
<dbReference type="GO" id="GO:0019752">
    <property type="term" value="P:carboxylic acid metabolic process"/>
    <property type="evidence" value="ECO:0007669"/>
    <property type="project" value="UniProtKB-ARBA"/>
</dbReference>
<dbReference type="SUPFAM" id="SSF56529">
    <property type="entry name" value="FAH"/>
    <property type="match status" value="1"/>
</dbReference>
<dbReference type="GO" id="GO:0005739">
    <property type="term" value="C:mitochondrion"/>
    <property type="evidence" value="ECO:0007669"/>
    <property type="project" value="TreeGrafter"/>
</dbReference>
<organism evidence="4 5">
    <name type="scientific">Pyronema omphalodes (strain CBS 100304)</name>
    <name type="common">Pyronema confluens</name>
    <dbReference type="NCBI Taxonomy" id="1076935"/>
    <lineage>
        <taxon>Eukaryota</taxon>
        <taxon>Fungi</taxon>
        <taxon>Dikarya</taxon>
        <taxon>Ascomycota</taxon>
        <taxon>Pezizomycotina</taxon>
        <taxon>Pezizomycetes</taxon>
        <taxon>Pezizales</taxon>
        <taxon>Pyronemataceae</taxon>
        <taxon>Pyronema</taxon>
    </lineage>
</organism>
<dbReference type="GO" id="GO:0046872">
    <property type="term" value="F:metal ion binding"/>
    <property type="evidence" value="ECO:0007669"/>
    <property type="project" value="UniProtKB-KW"/>
</dbReference>
<dbReference type="PANTHER" id="PTHR11820:SF7">
    <property type="entry name" value="ACYLPYRUVASE FAHD1, MITOCHONDRIAL"/>
    <property type="match status" value="1"/>
</dbReference>
<dbReference type="Proteomes" id="UP000018144">
    <property type="component" value="Unassembled WGS sequence"/>
</dbReference>
<dbReference type="Gene3D" id="3.90.850.10">
    <property type="entry name" value="Fumarylacetoacetase-like, C-terminal domain"/>
    <property type="match status" value="1"/>
</dbReference>
<dbReference type="InterPro" id="IPR036663">
    <property type="entry name" value="Fumarylacetoacetase_C_sf"/>
</dbReference>
<keyword evidence="2" id="KW-0479">Metal-binding</keyword>